<keyword evidence="2" id="KW-1185">Reference proteome</keyword>
<accession>A0A8T0CPR1</accession>
<comment type="caution">
    <text evidence="1">The sequence shown here is derived from an EMBL/GenBank/DDBJ whole genome shotgun (WGS) entry which is preliminary data.</text>
</comment>
<dbReference type="AlphaFoldDB" id="A0A8T0CPR1"/>
<dbReference type="Gramene" id="rna-gnl|WGS:JABURB|Cocit.L0463.1">
    <property type="protein sequence ID" value="cds-KAF7849627.1"/>
    <property type="gene ID" value="gene-BT93_L0463"/>
</dbReference>
<protein>
    <submittedName>
        <fullName evidence="1">Uncharacterized protein</fullName>
    </submittedName>
</protein>
<name>A0A8T0CPR1_CORYI</name>
<dbReference type="Proteomes" id="UP000806378">
    <property type="component" value="Unassembled WGS sequence"/>
</dbReference>
<sequence>METKILWQLNILPIFSSSVYFADGKLQRGEQPNVAGTKKNTKKFESCRTTTRYIKAFCLNSSCGRGLRQRN</sequence>
<proteinExistence type="predicted"/>
<gene>
    <name evidence="1" type="ORF">BT93_L0463</name>
</gene>
<organism evidence="1 2">
    <name type="scientific">Corymbia citriodora subsp. variegata</name>
    <dbReference type="NCBI Taxonomy" id="360336"/>
    <lineage>
        <taxon>Eukaryota</taxon>
        <taxon>Viridiplantae</taxon>
        <taxon>Streptophyta</taxon>
        <taxon>Embryophyta</taxon>
        <taxon>Tracheophyta</taxon>
        <taxon>Spermatophyta</taxon>
        <taxon>Magnoliopsida</taxon>
        <taxon>eudicotyledons</taxon>
        <taxon>Gunneridae</taxon>
        <taxon>Pentapetalae</taxon>
        <taxon>rosids</taxon>
        <taxon>malvids</taxon>
        <taxon>Myrtales</taxon>
        <taxon>Myrtaceae</taxon>
        <taxon>Myrtoideae</taxon>
        <taxon>Eucalypteae</taxon>
        <taxon>Corymbia</taxon>
    </lineage>
</organism>
<evidence type="ECO:0000313" key="2">
    <source>
        <dbReference type="Proteomes" id="UP000806378"/>
    </source>
</evidence>
<evidence type="ECO:0000313" key="1">
    <source>
        <dbReference type="EMBL" id="KAF7849627.1"/>
    </source>
</evidence>
<reference evidence="1" key="1">
    <citation type="submission" date="2020-05" db="EMBL/GenBank/DDBJ databases">
        <title>WGS assembly of Corymbia citriodora subspecies variegata.</title>
        <authorList>
            <person name="Barry K."/>
            <person name="Hundley H."/>
            <person name="Shu S."/>
            <person name="Jenkins J."/>
            <person name="Grimwood J."/>
            <person name="Baten A."/>
        </authorList>
    </citation>
    <scope>NUCLEOTIDE SEQUENCE</scope>
    <source>
        <strain evidence="1">CV2-018</strain>
    </source>
</reference>
<dbReference type="EMBL" id="MU089734">
    <property type="protein sequence ID" value="KAF7849627.1"/>
    <property type="molecule type" value="Genomic_DNA"/>
</dbReference>